<accession>A0ABD2HEG3</accession>
<organism evidence="2 3">
    <name type="scientific">Pagothenia borchgrevinki</name>
    <name type="common">Bald rockcod</name>
    <name type="synonym">Trematomus borchgrevinki</name>
    <dbReference type="NCBI Taxonomy" id="8213"/>
    <lineage>
        <taxon>Eukaryota</taxon>
        <taxon>Metazoa</taxon>
        <taxon>Chordata</taxon>
        <taxon>Craniata</taxon>
        <taxon>Vertebrata</taxon>
        <taxon>Euteleostomi</taxon>
        <taxon>Actinopterygii</taxon>
        <taxon>Neopterygii</taxon>
        <taxon>Teleostei</taxon>
        <taxon>Neoteleostei</taxon>
        <taxon>Acanthomorphata</taxon>
        <taxon>Eupercaria</taxon>
        <taxon>Perciformes</taxon>
        <taxon>Notothenioidei</taxon>
        <taxon>Nototheniidae</taxon>
        <taxon>Pagothenia</taxon>
    </lineage>
</organism>
<keyword evidence="3" id="KW-1185">Reference proteome</keyword>
<reference evidence="2 3" key="1">
    <citation type="journal article" date="2022" name="G3 (Bethesda)">
        <title>Evaluating Illumina-, Nanopore-, and PacBio-based genome assembly strategies with the bald notothen, Trematomus borchgrevinki.</title>
        <authorList>
            <person name="Rayamajhi N."/>
            <person name="Cheng C.C."/>
            <person name="Catchen J.M."/>
        </authorList>
    </citation>
    <scope>NUCLEOTIDE SEQUENCE [LARGE SCALE GENOMIC DNA]</scope>
    <source>
        <strain evidence="2">AGRC-2024</strain>
    </source>
</reference>
<feature type="compositionally biased region" description="Basic residues" evidence="1">
    <location>
        <begin position="1"/>
        <end position="11"/>
    </location>
</feature>
<evidence type="ECO:0000313" key="2">
    <source>
        <dbReference type="EMBL" id="KAL3064942.1"/>
    </source>
</evidence>
<evidence type="ECO:0000313" key="3">
    <source>
        <dbReference type="Proteomes" id="UP001619887"/>
    </source>
</evidence>
<sequence length="99" mass="11236">MENGKERKKMKEWKDRREMPSPRPPVRGHSDGFRLEGDAAALTTYMCEQRKGRESARTEETLLKPVQEQDVKEGAETCKETTILTSYGVLQVSCVVCTS</sequence>
<comment type="caution">
    <text evidence="2">The sequence shown here is derived from an EMBL/GenBank/DDBJ whole genome shotgun (WGS) entry which is preliminary data.</text>
</comment>
<evidence type="ECO:0000256" key="1">
    <source>
        <dbReference type="SAM" id="MobiDB-lite"/>
    </source>
</evidence>
<proteinExistence type="predicted"/>
<dbReference type="AlphaFoldDB" id="A0ABD2HEG3"/>
<reference evidence="2 3" key="2">
    <citation type="journal article" date="2024" name="G3 (Bethesda)">
        <title>The genome of the cryopelagic Antarctic bald notothen, Trematomus borchgrevinki.</title>
        <authorList>
            <person name="Rayamajhi N."/>
            <person name="Rivera-Colon A.G."/>
            <person name="Minhas B.F."/>
            <person name="Cheng C.C."/>
            <person name="Catchen J.M."/>
        </authorList>
    </citation>
    <scope>NUCLEOTIDE SEQUENCE [LARGE SCALE GENOMIC DNA]</scope>
    <source>
        <strain evidence="2">AGRC-2024</strain>
    </source>
</reference>
<dbReference type="Proteomes" id="UP001619887">
    <property type="component" value="Unassembled WGS sequence"/>
</dbReference>
<dbReference type="EMBL" id="JBIYXZ010002070">
    <property type="protein sequence ID" value="KAL3064942.1"/>
    <property type="molecule type" value="Genomic_DNA"/>
</dbReference>
<protein>
    <submittedName>
        <fullName evidence="2">Uncharacterized protein</fullName>
    </submittedName>
</protein>
<gene>
    <name evidence="2" type="ORF">OYC64_001052</name>
</gene>
<name>A0ABD2HEG3_PAGBO</name>
<feature type="region of interest" description="Disordered" evidence="1">
    <location>
        <begin position="1"/>
        <end position="33"/>
    </location>
</feature>